<accession>A0ACB8Y3K5</accession>
<dbReference type="Proteomes" id="UP001055879">
    <property type="component" value="Linkage Group LG14"/>
</dbReference>
<name>A0ACB8Y3K5_ARCLA</name>
<evidence type="ECO:0000313" key="2">
    <source>
        <dbReference type="Proteomes" id="UP001055879"/>
    </source>
</evidence>
<dbReference type="EMBL" id="CM042060">
    <property type="protein sequence ID" value="KAI3678000.1"/>
    <property type="molecule type" value="Genomic_DNA"/>
</dbReference>
<evidence type="ECO:0000313" key="1">
    <source>
        <dbReference type="EMBL" id="KAI3678000.1"/>
    </source>
</evidence>
<reference evidence="1 2" key="2">
    <citation type="journal article" date="2022" name="Mol. Ecol. Resour.">
        <title>The genomes of chicory, endive, great burdock and yacon provide insights into Asteraceae paleo-polyploidization history and plant inulin production.</title>
        <authorList>
            <person name="Fan W."/>
            <person name="Wang S."/>
            <person name="Wang H."/>
            <person name="Wang A."/>
            <person name="Jiang F."/>
            <person name="Liu H."/>
            <person name="Zhao H."/>
            <person name="Xu D."/>
            <person name="Zhang Y."/>
        </authorList>
    </citation>
    <scope>NUCLEOTIDE SEQUENCE [LARGE SCALE GENOMIC DNA]</scope>
    <source>
        <strain evidence="2">cv. Niubang</strain>
    </source>
</reference>
<sequence length="227" mass="25247">MRNNNVGPQFGLQYDTRPPFHMPFAGVSPPLAPYPRPTQGTEPTTGVTTFSIPTIPTMPPKTIAFSLMHVPPTSAPVNGDSGETSHRNGFFFKRRCPSQDSGFDPVSLPTSDNFNLDNLVARMLKQLEEHNEKMLLLLAKLPRAVVPVDFQPMIGFQASAFVDEIAMVDVPKKFNILTFTSKYSGIRDPTDHITQYKQLMWIVSIVHQYQEACMCKSFGVTLTGTVL</sequence>
<reference evidence="2" key="1">
    <citation type="journal article" date="2022" name="Mol. Ecol. Resour.">
        <title>The genomes of chicory, endive, great burdock and yacon provide insights into Asteraceae palaeo-polyploidization history and plant inulin production.</title>
        <authorList>
            <person name="Fan W."/>
            <person name="Wang S."/>
            <person name="Wang H."/>
            <person name="Wang A."/>
            <person name="Jiang F."/>
            <person name="Liu H."/>
            <person name="Zhao H."/>
            <person name="Xu D."/>
            <person name="Zhang Y."/>
        </authorList>
    </citation>
    <scope>NUCLEOTIDE SEQUENCE [LARGE SCALE GENOMIC DNA]</scope>
    <source>
        <strain evidence="2">cv. Niubang</strain>
    </source>
</reference>
<organism evidence="1 2">
    <name type="scientific">Arctium lappa</name>
    <name type="common">Greater burdock</name>
    <name type="synonym">Lappa major</name>
    <dbReference type="NCBI Taxonomy" id="4217"/>
    <lineage>
        <taxon>Eukaryota</taxon>
        <taxon>Viridiplantae</taxon>
        <taxon>Streptophyta</taxon>
        <taxon>Embryophyta</taxon>
        <taxon>Tracheophyta</taxon>
        <taxon>Spermatophyta</taxon>
        <taxon>Magnoliopsida</taxon>
        <taxon>eudicotyledons</taxon>
        <taxon>Gunneridae</taxon>
        <taxon>Pentapetalae</taxon>
        <taxon>asterids</taxon>
        <taxon>campanulids</taxon>
        <taxon>Asterales</taxon>
        <taxon>Asteraceae</taxon>
        <taxon>Carduoideae</taxon>
        <taxon>Cardueae</taxon>
        <taxon>Arctiinae</taxon>
        <taxon>Arctium</taxon>
    </lineage>
</organism>
<comment type="caution">
    <text evidence="1">The sequence shown here is derived from an EMBL/GenBank/DDBJ whole genome shotgun (WGS) entry which is preliminary data.</text>
</comment>
<gene>
    <name evidence="1" type="ORF">L6452_37277</name>
</gene>
<proteinExistence type="predicted"/>
<keyword evidence="2" id="KW-1185">Reference proteome</keyword>
<protein>
    <submittedName>
        <fullName evidence="1">Uncharacterized protein</fullName>
    </submittedName>
</protein>